<keyword evidence="3" id="KW-1185">Reference proteome</keyword>
<proteinExistence type="predicted"/>
<protein>
    <submittedName>
        <fullName evidence="2">Uncharacterized protein</fullName>
    </submittedName>
</protein>
<sequence length="140" mass="16396">MTKLPIRDLLCTHPQSHSKTAHPARDQFHSNERSRTRASSIRYINPLVGGVRLLWSHHALGKYSRLQDLVYRLHRRLLSHSYSSHCFVIFSSLLFPFFKNGEYLPTQEWIGKTGMIYHNLFANDELSCCLFFRDSEGRTE</sequence>
<evidence type="ECO:0000313" key="2">
    <source>
        <dbReference type="EMBL" id="KAG0570957.1"/>
    </source>
</evidence>
<dbReference type="Proteomes" id="UP000822688">
    <property type="component" value="Chromosome 6"/>
</dbReference>
<organism evidence="2 3">
    <name type="scientific">Ceratodon purpureus</name>
    <name type="common">Fire moss</name>
    <name type="synonym">Dicranum purpureum</name>
    <dbReference type="NCBI Taxonomy" id="3225"/>
    <lineage>
        <taxon>Eukaryota</taxon>
        <taxon>Viridiplantae</taxon>
        <taxon>Streptophyta</taxon>
        <taxon>Embryophyta</taxon>
        <taxon>Bryophyta</taxon>
        <taxon>Bryophytina</taxon>
        <taxon>Bryopsida</taxon>
        <taxon>Dicranidae</taxon>
        <taxon>Pseudoditrichales</taxon>
        <taxon>Ditrichaceae</taxon>
        <taxon>Ceratodon</taxon>
    </lineage>
</organism>
<reference evidence="2 3" key="1">
    <citation type="submission" date="2020-06" db="EMBL/GenBank/DDBJ databases">
        <title>WGS assembly of Ceratodon purpureus strain R40.</title>
        <authorList>
            <person name="Carey S.B."/>
            <person name="Jenkins J."/>
            <person name="Shu S."/>
            <person name="Lovell J.T."/>
            <person name="Sreedasyam A."/>
            <person name="Maumus F."/>
            <person name="Tiley G.P."/>
            <person name="Fernandez-Pozo N."/>
            <person name="Barry K."/>
            <person name="Chen C."/>
            <person name="Wang M."/>
            <person name="Lipzen A."/>
            <person name="Daum C."/>
            <person name="Saski C.A."/>
            <person name="Payton A.C."/>
            <person name="Mcbreen J.C."/>
            <person name="Conrad R.E."/>
            <person name="Kollar L.M."/>
            <person name="Olsson S."/>
            <person name="Huttunen S."/>
            <person name="Landis J.B."/>
            <person name="Wickett N.J."/>
            <person name="Johnson M.G."/>
            <person name="Rensing S.A."/>
            <person name="Grimwood J."/>
            <person name="Schmutz J."/>
            <person name="Mcdaniel S.F."/>
        </authorList>
    </citation>
    <scope>NUCLEOTIDE SEQUENCE [LARGE SCALE GENOMIC DNA]</scope>
    <source>
        <strain evidence="2 3">R40</strain>
    </source>
</reference>
<accession>A0A8T0HJI8</accession>
<dbReference type="AlphaFoldDB" id="A0A8T0HJI8"/>
<feature type="compositionally biased region" description="Basic and acidic residues" evidence="1">
    <location>
        <begin position="23"/>
        <end position="34"/>
    </location>
</feature>
<comment type="caution">
    <text evidence="2">The sequence shown here is derived from an EMBL/GenBank/DDBJ whole genome shotgun (WGS) entry which is preliminary data.</text>
</comment>
<name>A0A8T0HJI8_CERPU</name>
<feature type="region of interest" description="Disordered" evidence="1">
    <location>
        <begin position="14"/>
        <end position="34"/>
    </location>
</feature>
<evidence type="ECO:0000313" key="3">
    <source>
        <dbReference type="Proteomes" id="UP000822688"/>
    </source>
</evidence>
<dbReference type="EMBL" id="CM026427">
    <property type="protein sequence ID" value="KAG0570957.1"/>
    <property type="molecule type" value="Genomic_DNA"/>
</dbReference>
<evidence type="ECO:0000256" key="1">
    <source>
        <dbReference type="SAM" id="MobiDB-lite"/>
    </source>
</evidence>
<gene>
    <name evidence="2" type="ORF">KC19_6G200800</name>
</gene>